<dbReference type="PANTHER" id="PTHR23086:SF8">
    <property type="entry name" value="PHOSPHATIDYLINOSITOL 5-PHOSPHATE 4-KINASE, ISOFORM A"/>
    <property type="match status" value="1"/>
</dbReference>
<keyword evidence="1" id="KW-0418">Kinase</keyword>
<dbReference type="Proteomes" id="UP001059546">
    <property type="component" value="Chromosome III"/>
</dbReference>
<dbReference type="CDD" id="cd00139">
    <property type="entry name" value="PIPKc"/>
    <property type="match status" value="1"/>
</dbReference>
<feature type="domain" description="PIPK" evidence="2">
    <location>
        <begin position="1"/>
        <end position="293"/>
    </location>
</feature>
<dbReference type="Gene3D" id="3.30.800.10">
    <property type="entry name" value="Phosphatidylinositol Phosphate Kinase II Beta"/>
    <property type="match status" value="1"/>
</dbReference>
<evidence type="ECO:0000259" key="2">
    <source>
        <dbReference type="PROSITE" id="PS51455"/>
    </source>
</evidence>
<keyword evidence="1" id="KW-0067">ATP-binding</keyword>
<evidence type="ECO:0000256" key="1">
    <source>
        <dbReference type="PROSITE-ProRule" id="PRU00781"/>
    </source>
</evidence>
<dbReference type="GO" id="GO:0046854">
    <property type="term" value="P:phosphatidylinositol phosphate biosynthetic process"/>
    <property type="evidence" value="ECO:0007669"/>
    <property type="project" value="TreeGrafter"/>
</dbReference>
<dbReference type="EMBL" id="CP075149">
    <property type="protein sequence ID" value="UTX42724.1"/>
    <property type="molecule type" value="Genomic_DNA"/>
</dbReference>
<dbReference type="InterPro" id="IPR023610">
    <property type="entry name" value="PInositol-4/5-P-5/4-kinase"/>
</dbReference>
<dbReference type="InterPro" id="IPR027484">
    <property type="entry name" value="PInositol-4-P-5-kinase_N"/>
</dbReference>
<evidence type="ECO:0000313" key="3">
    <source>
        <dbReference type="EMBL" id="UTX42724.1"/>
    </source>
</evidence>
<dbReference type="PANTHER" id="PTHR23086">
    <property type="entry name" value="PHOSPHATIDYLINOSITOL-4-PHOSPHATE 5-KINASE"/>
    <property type="match status" value="1"/>
</dbReference>
<dbReference type="SMART" id="SM00330">
    <property type="entry name" value="PIPKc"/>
    <property type="match status" value="1"/>
</dbReference>
<keyword evidence="1" id="KW-0808">Transferase</keyword>
<proteinExistence type="predicted"/>
<dbReference type="SUPFAM" id="SSF56104">
    <property type="entry name" value="SAICAR synthase-like"/>
    <property type="match status" value="1"/>
</dbReference>
<dbReference type="InterPro" id="IPR027483">
    <property type="entry name" value="PInositol-4-P-4/5-kinase_C_sf"/>
</dbReference>
<dbReference type="Gene3D" id="3.30.810.10">
    <property type="entry name" value="2-Layer Sandwich"/>
    <property type="match status" value="1"/>
</dbReference>
<keyword evidence="1" id="KW-0547">Nucleotide-binding</keyword>
<dbReference type="GO" id="GO:0016308">
    <property type="term" value="F:1-phosphatidylinositol-4-phosphate 5-kinase activity"/>
    <property type="evidence" value="ECO:0007669"/>
    <property type="project" value="TreeGrafter"/>
</dbReference>
<gene>
    <name evidence="3" type="ORF">GPU96_03g04450</name>
</gene>
<dbReference type="InterPro" id="IPR002498">
    <property type="entry name" value="PInositol-4-P-4/5-kinase_core"/>
</dbReference>
<organism evidence="3 4">
    <name type="scientific">Encephalitozoon hellem</name>
    <name type="common">Microsporidian parasite</name>
    <dbReference type="NCBI Taxonomy" id="27973"/>
    <lineage>
        <taxon>Eukaryota</taxon>
        <taxon>Fungi</taxon>
        <taxon>Fungi incertae sedis</taxon>
        <taxon>Microsporidia</taxon>
        <taxon>Unikaryonidae</taxon>
        <taxon>Encephalitozoon</taxon>
    </lineage>
</organism>
<dbReference type="PROSITE" id="PS51455">
    <property type="entry name" value="PIPK"/>
    <property type="match status" value="1"/>
</dbReference>
<dbReference type="GO" id="GO:0005886">
    <property type="term" value="C:plasma membrane"/>
    <property type="evidence" value="ECO:0007669"/>
    <property type="project" value="TreeGrafter"/>
</dbReference>
<reference evidence="3" key="1">
    <citation type="submission" date="2021-05" db="EMBL/GenBank/DDBJ databases">
        <title>Encephalitozoon hellem ATCC 50604 Complete Genome.</title>
        <authorList>
            <person name="Mascarenhas dos Santos A.C."/>
            <person name="Julian A.T."/>
            <person name="Pombert J.-F."/>
        </authorList>
    </citation>
    <scope>NUCLEOTIDE SEQUENCE</scope>
    <source>
        <strain evidence="3">ATCC 50604</strain>
    </source>
</reference>
<evidence type="ECO:0000313" key="4">
    <source>
        <dbReference type="Proteomes" id="UP001059546"/>
    </source>
</evidence>
<name>A0A9Q9CB40_ENCHE</name>
<dbReference type="Pfam" id="PF01504">
    <property type="entry name" value="PIP5K"/>
    <property type="match status" value="2"/>
</dbReference>
<sequence>MEDQRINLMLESLYQIEDMMASKVTSSDIEEVRGAVAVVKAYNYREFREIRTLSGIEGLNNLGRQYVLNKQIHGKSGSFLFFTKDLKFIVKTIRKNEFYCIRRMIEEYRTYILQNPMSFLCRILGCYSIWTGDGEEYFIVMESMMKGFGMQEIYDLKGMSVNRKGHSISSLKEMDWIENSKRIDLKGKKEVVISQIKNDVQFLKRHRIMDYSFFVSFGTEGEERLGSFSLSKDHGRTSENECVYFGIVDILTQWTFSKRMERLLHILCCKSNSSCLNPDAYMDRFLTMIETDIFK</sequence>
<protein>
    <submittedName>
        <fullName evidence="3">Phosphatidylinositol-4-phosphate-5-kinase</fullName>
    </submittedName>
</protein>
<accession>A0A9Q9CB40</accession>
<dbReference type="GO" id="GO:0005524">
    <property type="term" value="F:ATP binding"/>
    <property type="evidence" value="ECO:0007669"/>
    <property type="project" value="UniProtKB-UniRule"/>
</dbReference>
<dbReference type="AlphaFoldDB" id="A0A9Q9CB40"/>